<keyword evidence="3" id="KW-1185">Reference proteome</keyword>
<sequence>MKEFIYDGSFEGLLTCFFYTYSEKDSLHITRTQLYTPNLLFEPISITTELDKFERVYSSIQTKLSYSVLKNIYYLYLSEWDNCDLLALKYLKLCYQYGTSINLAKHNDIIVSVDNLVRKVSHECHRFTGFVRFSEIGPLCFYAQIEPDHHILPLLEQHFTSRFSDQNFIIHDLKRKTALIYDQSSSYLKTLTEQENTLLGSYQINDNFELLFKAFYDSVTIPERANPRLQKNFVPTRYWKHLTEMSTL</sequence>
<accession>A0AA42J4E9</accession>
<dbReference type="EMBL" id="JAQIFT010000076">
    <property type="protein sequence ID" value="MDA3734268.1"/>
    <property type="molecule type" value="Genomic_DNA"/>
</dbReference>
<evidence type="ECO:0000313" key="2">
    <source>
        <dbReference type="EMBL" id="MDA3734268.1"/>
    </source>
</evidence>
<feature type="domain" description="DUF4130" evidence="1">
    <location>
        <begin position="85"/>
        <end position="244"/>
    </location>
</feature>
<dbReference type="NCBIfam" id="TIGR03915">
    <property type="entry name" value="SAM_7_link_chp"/>
    <property type="match status" value="1"/>
</dbReference>
<dbReference type="InterPro" id="IPR023875">
    <property type="entry name" value="DNA_repair_put"/>
</dbReference>
<comment type="caution">
    <text evidence="2">The sequence shown here is derived from an EMBL/GenBank/DDBJ whole genome shotgun (WGS) entry which is preliminary data.</text>
</comment>
<dbReference type="InterPro" id="IPR025404">
    <property type="entry name" value="DUF4130"/>
</dbReference>
<dbReference type="Proteomes" id="UP001169242">
    <property type="component" value="Unassembled WGS sequence"/>
</dbReference>
<dbReference type="RefSeq" id="WP_271013826.1">
    <property type="nucleotide sequence ID" value="NZ_JAQIFT010000076.1"/>
</dbReference>
<evidence type="ECO:0000313" key="3">
    <source>
        <dbReference type="Proteomes" id="UP001169242"/>
    </source>
</evidence>
<dbReference type="Pfam" id="PF13566">
    <property type="entry name" value="DUF4130"/>
    <property type="match status" value="1"/>
</dbReference>
<proteinExistence type="predicted"/>
<reference evidence="2" key="1">
    <citation type="journal article" date="2023" name="Int. J. Syst. Evol. Microbiol.">
        <title>&lt;i&gt;Holtiella tumoricola&lt;/i&gt; gen. nov. sp. nov., isolated from a human clinical sample.</title>
        <authorList>
            <person name="Allen-Vercoe E."/>
            <person name="Daigneault M.C."/>
            <person name="Vancuren S.J."/>
            <person name="Cochrane K."/>
            <person name="O'Neal L.L."/>
            <person name="Sankaranarayanan K."/>
            <person name="Lawson P.A."/>
        </authorList>
    </citation>
    <scope>NUCLEOTIDE SEQUENCE</scope>
    <source>
        <strain evidence="2">CC70A</strain>
    </source>
</reference>
<organism evidence="2 3">
    <name type="scientific">Holtiella tumoricola</name>
    <dbReference type="NCBI Taxonomy" id="3018743"/>
    <lineage>
        <taxon>Bacteria</taxon>
        <taxon>Bacillati</taxon>
        <taxon>Bacillota</taxon>
        <taxon>Clostridia</taxon>
        <taxon>Lachnospirales</taxon>
        <taxon>Cellulosilyticaceae</taxon>
        <taxon>Holtiella</taxon>
    </lineage>
</organism>
<gene>
    <name evidence="2" type="ORF">PBV87_22640</name>
</gene>
<protein>
    <submittedName>
        <fullName evidence="2">TIGR03915 family putative DNA repair protein</fullName>
    </submittedName>
</protein>
<evidence type="ECO:0000259" key="1">
    <source>
        <dbReference type="Pfam" id="PF13566"/>
    </source>
</evidence>
<dbReference type="AlphaFoldDB" id="A0AA42J4E9"/>
<name>A0AA42J4E9_9FIRM</name>